<dbReference type="PANTHER" id="PTHR45770">
    <property type="entry name" value="ATP-DEPENDENT 6-PHOSPHOFRUCTOKINASE 1"/>
    <property type="match status" value="1"/>
</dbReference>
<dbReference type="GO" id="GO:0047334">
    <property type="term" value="F:diphosphate-fructose-6-phosphate 1-phosphotransferase activity"/>
    <property type="evidence" value="ECO:0007669"/>
    <property type="project" value="UniProtKB-EC"/>
</dbReference>
<feature type="binding site" evidence="8">
    <location>
        <position position="109"/>
    </location>
    <ligand>
        <name>Mg(2+)</name>
        <dbReference type="ChEBI" id="CHEBI:18420"/>
        <note>catalytic</note>
    </ligand>
</feature>
<evidence type="ECO:0000256" key="5">
    <source>
        <dbReference type="ARBA" id="ARBA00022777"/>
    </source>
</evidence>
<evidence type="ECO:0000256" key="7">
    <source>
        <dbReference type="ARBA" id="ARBA00048072"/>
    </source>
</evidence>
<dbReference type="EMBL" id="MHFR01000044">
    <property type="protein sequence ID" value="OGW97137.1"/>
    <property type="molecule type" value="Genomic_DNA"/>
</dbReference>
<evidence type="ECO:0000256" key="3">
    <source>
        <dbReference type="ARBA" id="ARBA00022679"/>
    </source>
</evidence>
<comment type="similarity">
    <text evidence="8">Belongs to the phosphofructokinase type A (PFKA) family. PPi-dependent PFK group II subfamily. Clade 'B2' sub-subfamily.</text>
</comment>
<feature type="binding site" evidence="8">
    <location>
        <position position="14"/>
    </location>
    <ligand>
        <name>diphosphate</name>
        <dbReference type="ChEBI" id="CHEBI:33019"/>
    </ligand>
</feature>
<keyword evidence="6 8" id="KW-0460">Magnesium</keyword>
<dbReference type="SUPFAM" id="SSF53784">
    <property type="entry name" value="Phosphofructokinase"/>
    <property type="match status" value="1"/>
</dbReference>
<dbReference type="PIRSF" id="PIRSF036483">
    <property type="entry name" value="PFK_XF0274"/>
    <property type="match status" value="1"/>
</dbReference>
<keyword evidence="5 8" id="KW-0418">Kinase</keyword>
<dbReference type="Gene3D" id="3.40.50.460">
    <property type="entry name" value="Phosphofructokinase domain"/>
    <property type="match status" value="1"/>
</dbReference>
<dbReference type="GO" id="GO:0003872">
    <property type="term" value="F:6-phosphofructokinase activity"/>
    <property type="evidence" value="ECO:0007669"/>
    <property type="project" value="UniProtKB-UniRule"/>
</dbReference>
<dbReference type="InterPro" id="IPR035966">
    <property type="entry name" value="PKF_sf"/>
</dbReference>
<dbReference type="GO" id="GO:0005737">
    <property type="term" value="C:cytoplasm"/>
    <property type="evidence" value="ECO:0007669"/>
    <property type="project" value="UniProtKB-SubCell"/>
</dbReference>
<comment type="function">
    <text evidence="2 8">Catalyzes the phosphorylation of D-fructose 6-phosphate, the first committing step of glycolysis. Uses inorganic phosphate (PPi) as phosphoryl donor instead of ATP like common ATP-dependent phosphofructokinases (ATP-PFKs), which renders the reaction reversible, and can thus function both in glycolysis and gluconeogenesis. Consistently, PPi-PFK can replace the enzymes of both the forward (ATP-PFK) and reverse (fructose-bisphosphatase (FBPase)) reactions.</text>
</comment>
<dbReference type="InterPro" id="IPR050929">
    <property type="entry name" value="PFKA"/>
</dbReference>
<comment type="caution">
    <text evidence="8">Lacks conserved residue(s) required for the propagation of feature annotation.</text>
</comment>
<gene>
    <name evidence="8" type="primary">pfp</name>
    <name evidence="10" type="ORF">A3G33_02515</name>
</gene>
<evidence type="ECO:0000313" key="11">
    <source>
        <dbReference type="Proteomes" id="UP000178187"/>
    </source>
</evidence>
<comment type="subunit">
    <text evidence="8">Homodimer.</text>
</comment>
<dbReference type="InterPro" id="IPR011404">
    <property type="entry name" value="PPi-PFK"/>
</dbReference>
<name>A0A1G1KW49_9BACT</name>
<sequence length="401" mass="44671">MMLKGRAVVGQSGGCTAVINQSLAGVIKAASRAKAISDVWGMRNGIKGLLKGDFIDLKRQPVSLVQQIANLPSAALGSARHKLAPGEELQIINHLRKWDIRYLFLIGGNDTAETILRIAEAAEREQYELRAIHIPKTIDNDLVETDHSPGYGSVARFAAITTQEAGLDTKAMKEVDPVKIIEFMGRNSGWIVLAAALLKESEYDPPHIILIPEIPFSEADFIERVRRIYKEIGYCIVVISETIRDVHGNRIGAKKEGLVKDPFGHQYVEGAANYLARLVEKNLNVRARFDKPGTIQRMSIPYISPVDQEEAYQAGLSAVKWALKGMSKVMVSLKRLSGKKYRIQYKPVALEKIPHRERYVPRSFLNSEKGSVSGEFLKYALPLIGNKLPKFPSFKEIKLKT</sequence>
<dbReference type="InterPro" id="IPR000023">
    <property type="entry name" value="Phosphofructokinase_dom"/>
</dbReference>
<feature type="active site" description="Proton acceptor" evidence="8">
    <location>
        <position position="139"/>
    </location>
</feature>
<dbReference type="Pfam" id="PF00365">
    <property type="entry name" value="PFK"/>
    <property type="match status" value="1"/>
</dbReference>
<proteinExistence type="inferred from homology"/>
<organism evidence="10 11">
    <name type="scientific">Candidatus Danuiimicrobium aquiferis</name>
    <dbReference type="NCBI Taxonomy" id="1801832"/>
    <lineage>
        <taxon>Bacteria</taxon>
        <taxon>Pseudomonadati</taxon>
        <taxon>Candidatus Omnitrophota</taxon>
        <taxon>Candidatus Danuiimicrobium</taxon>
    </lineage>
</organism>
<evidence type="ECO:0000256" key="1">
    <source>
        <dbReference type="ARBA" id="ARBA00001946"/>
    </source>
</evidence>
<reference evidence="10 11" key="1">
    <citation type="journal article" date="2016" name="Nat. Commun.">
        <title>Thousands of microbial genomes shed light on interconnected biogeochemical processes in an aquifer system.</title>
        <authorList>
            <person name="Anantharaman K."/>
            <person name="Brown C.T."/>
            <person name="Hug L.A."/>
            <person name="Sharon I."/>
            <person name="Castelle C.J."/>
            <person name="Probst A.J."/>
            <person name="Thomas B.C."/>
            <person name="Singh A."/>
            <person name="Wilkins M.J."/>
            <person name="Karaoz U."/>
            <person name="Brodie E.L."/>
            <person name="Williams K.H."/>
            <person name="Hubbard S.S."/>
            <person name="Banfield J.F."/>
        </authorList>
    </citation>
    <scope>NUCLEOTIDE SEQUENCE [LARGE SCALE GENOMIC DNA]</scope>
</reference>
<dbReference type="Gene3D" id="3.40.50.450">
    <property type="match status" value="1"/>
</dbReference>
<feature type="binding site" evidence="8">
    <location>
        <begin position="137"/>
        <end position="139"/>
    </location>
    <ligand>
        <name>substrate</name>
    </ligand>
</feature>
<keyword evidence="8" id="KW-0324">Glycolysis</keyword>
<feature type="binding site" evidence="8">
    <location>
        <position position="241"/>
    </location>
    <ligand>
        <name>substrate</name>
    </ligand>
</feature>
<evidence type="ECO:0000256" key="4">
    <source>
        <dbReference type="ARBA" id="ARBA00022723"/>
    </source>
</evidence>
<evidence type="ECO:0000256" key="6">
    <source>
        <dbReference type="ARBA" id="ARBA00022842"/>
    </source>
</evidence>
<dbReference type="UniPathway" id="UPA00109">
    <property type="reaction ID" value="UER00182"/>
</dbReference>
<dbReference type="EC" id="2.7.1.90" evidence="8"/>
<feature type="domain" description="Phosphofructokinase" evidence="9">
    <location>
        <begin position="8"/>
        <end position="321"/>
    </location>
</feature>
<comment type="cofactor">
    <cofactor evidence="1 8">
        <name>Mg(2+)</name>
        <dbReference type="ChEBI" id="CHEBI:18420"/>
    </cofactor>
</comment>
<evidence type="ECO:0000256" key="2">
    <source>
        <dbReference type="ARBA" id="ARBA00003138"/>
    </source>
</evidence>
<comment type="catalytic activity">
    <reaction evidence="7 8">
        <text>beta-D-fructose 6-phosphate + diphosphate = beta-D-fructose 1,6-bisphosphate + phosphate + H(+)</text>
        <dbReference type="Rhea" id="RHEA:13613"/>
        <dbReference type="ChEBI" id="CHEBI:15378"/>
        <dbReference type="ChEBI" id="CHEBI:32966"/>
        <dbReference type="ChEBI" id="CHEBI:33019"/>
        <dbReference type="ChEBI" id="CHEBI:43474"/>
        <dbReference type="ChEBI" id="CHEBI:57634"/>
        <dbReference type="EC" id="2.7.1.90"/>
    </reaction>
</comment>
<evidence type="ECO:0000256" key="8">
    <source>
        <dbReference type="HAMAP-Rule" id="MF_01978"/>
    </source>
</evidence>
<dbReference type="GO" id="GO:0006002">
    <property type="term" value="P:fructose 6-phosphate metabolic process"/>
    <property type="evidence" value="ECO:0007669"/>
    <property type="project" value="InterPro"/>
</dbReference>
<comment type="pathway">
    <text evidence="8">Carbohydrate degradation; glycolysis; D-glyceraldehyde 3-phosphate and glycerone phosphate from D-glucose: step 3/4.</text>
</comment>
<accession>A0A1G1KW49</accession>
<protein>
    <recommendedName>
        <fullName evidence="8">Pyrophosphate--fructose 6-phosphate 1-phosphotransferase</fullName>
        <ecNumber evidence="8">2.7.1.90</ecNumber>
    </recommendedName>
    <alternativeName>
        <fullName evidence="8">6-phosphofructokinase, pyrophosphate dependent</fullName>
    </alternativeName>
    <alternativeName>
        <fullName evidence="8">PPi-dependent phosphofructokinase</fullName>
        <shortName evidence="8">PPi-PFK</shortName>
    </alternativeName>
    <alternativeName>
        <fullName evidence="8">Pyrophosphate-dependent 6-phosphofructose-1-kinase</fullName>
    </alternativeName>
</protein>
<feature type="site" description="Important for catalytic activity and substrate specificity; stabilizes the transition state when the phosphoryl donor is PPi; prevents ATP from binding by mimicking the alpha-phosphate group of ATP" evidence="8">
    <location>
        <position position="110"/>
    </location>
</feature>
<keyword evidence="3 8" id="KW-0808">Transferase</keyword>
<dbReference type="GO" id="GO:0046872">
    <property type="term" value="F:metal ion binding"/>
    <property type="evidence" value="ECO:0007669"/>
    <property type="project" value="UniProtKB-KW"/>
</dbReference>
<keyword evidence="4 8" id="KW-0479">Metal-binding</keyword>
<dbReference type="PRINTS" id="PR00476">
    <property type="entry name" value="PHFRCTKINASE"/>
</dbReference>
<comment type="caution">
    <text evidence="10">The sequence shown here is derived from an EMBL/GenBank/DDBJ whole genome shotgun (WGS) entry which is preliminary data.</text>
</comment>
<evidence type="ECO:0000313" key="10">
    <source>
        <dbReference type="EMBL" id="OGW97137.1"/>
    </source>
</evidence>
<dbReference type="AlphaFoldDB" id="A0A1G1KW49"/>
<dbReference type="NCBIfam" id="NF010675">
    <property type="entry name" value="PRK14072.1"/>
    <property type="match status" value="1"/>
</dbReference>
<evidence type="ECO:0000259" key="9">
    <source>
        <dbReference type="Pfam" id="PF00365"/>
    </source>
</evidence>
<dbReference type="HAMAP" id="MF_01978">
    <property type="entry name" value="Phosphofructokinase_II_B2"/>
    <property type="match status" value="1"/>
</dbReference>
<feature type="site" description="Important for catalytic activity; stabilizes the transition state when the phosphoryl donor is PPi" evidence="8">
    <location>
        <position position="136"/>
    </location>
</feature>
<dbReference type="Proteomes" id="UP000178187">
    <property type="component" value="Unassembled WGS sequence"/>
</dbReference>
<keyword evidence="8" id="KW-0963">Cytoplasm</keyword>
<dbReference type="InterPro" id="IPR022953">
    <property type="entry name" value="ATP_PFK"/>
</dbReference>
<feature type="binding site" evidence="8">
    <location>
        <begin position="184"/>
        <end position="186"/>
    </location>
    <ligand>
        <name>substrate</name>
    </ligand>
</feature>
<comment type="activity regulation">
    <text evidence="8">Non-allosteric.</text>
</comment>
<comment type="subcellular location">
    <subcellularLocation>
        <location evidence="8">Cytoplasm</location>
    </subcellularLocation>
</comment>